<dbReference type="RefSeq" id="WP_069381410.1">
    <property type="nucleotide sequence ID" value="NZ_CP017141.1"/>
</dbReference>
<organism evidence="4 5">
    <name type="scientific">Pedobacter steynii</name>
    <dbReference type="NCBI Taxonomy" id="430522"/>
    <lineage>
        <taxon>Bacteria</taxon>
        <taxon>Pseudomonadati</taxon>
        <taxon>Bacteroidota</taxon>
        <taxon>Sphingobacteriia</taxon>
        <taxon>Sphingobacteriales</taxon>
        <taxon>Sphingobacteriaceae</taxon>
        <taxon>Pedobacter</taxon>
    </lineage>
</organism>
<dbReference type="InterPro" id="IPR000182">
    <property type="entry name" value="GNAT_dom"/>
</dbReference>
<evidence type="ECO:0000256" key="1">
    <source>
        <dbReference type="ARBA" id="ARBA00022679"/>
    </source>
</evidence>
<dbReference type="PROSITE" id="PS51186">
    <property type="entry name" value="GNAT"/>
    <property type="match status" value="1"/>
</dbReference>
<dbReference type="EMBL" id="CP017141">
    <property type="protein sequence ID" value="AOM79748.1"/>
    <property type="molecule type" value="Genomic_DNA"/>
</dbReference>
<name>A0A1D7QM50_9SPHI</name>
<dbReference type="InterPro" id="IPR016181">
    <property type="entry name" value="Acyl_CoA_acyltransferase"/>
</dbReference>
<evidence type="ECO:0000256" key="2">
    <source>
        <dbReference type="ARBA" id="ARBA00023315"/>
    </source>
</evidence>
<dbReference type="KEGG" id="psty:BFS30_22845"/>
<sequence>MGIRTARQEDTQAIGALLAQLEHPTAENLVAERLTQLIAHPDHALIVYELNNEVVAFMSIHFLPQIAYPGDFAMVSYFAVDHNLRSRGLGKEMEEYCVLLAKARKCNRIELHSSIRRTAAHRFYERQGYVEFPKYFSKLLME</sequence>
<dbReference type="SUPFAM" id="SSF55729">
    <property type="entry name" value="Acyl-CoA N-acyltransferases (Nat)"/>
    <property type="match status" value="1"/>
</dbReference>
<dbReference type="AlphaFoldDB" id="A0A1D7QM50"/>
<dbReference type="GO" id="GO:0016747">
    <property type="term" value="F:acyltransferase activity, transferring groups other than amino-acyl groups"/>
    <property type="evidence" value="ECO:0007669"/>
    <property type="project" value="InterPro"/>
</dbReference>
<reference evidence="4 5" key="1">
    <citation type="submission" date="2016-08" db="EMBL/GenBank/DDBJ databases">
        <authorList>
            <person name="Seilhamer J.J."/>
        </authorList>
    </citation>
    <scope>NUCLEOTIDE SEQUENCE [LARGE SCALE GENOMIC DNA]</scope>
    <source>
        <strain evidence="4 5">DX4</strain>
    </source>
</reference>
<dbReference type="OrthoDB" id="9792929at2"/>
<dbReference type="CDD" id="cd04301">
    <property type="entry name" value="NAT_SF"/>
    <property type="match status" value="1"/>
</dbReference>
<keyword evidence="5" id="KW-1185">Reference proteome</keyword>
<proteinExistence type="predicted"/>
<keyword evidence="1 4" id="KW-0808">Transferase</keyword>
<evidence type="ECO:0000313" key="4">
    <source>
        <dbReference type="EMBL" id="AOM79748.1"/>
    </source>
</evidence>
<accession>A0A1D7QM50</accession>
<dbReference type="PANTHER" id="PTHR43877">
    <property type="entry name" value="AMINOALKYLPHOSPHONATE N-ACETYLTRANSFERASE-RELATED-RELATED"/>
    <property type="match status" value="1"/>
</dbReference>
<protein>
    <submittedName>
        <fullName evidence="4">GNAT family N-acetyltransferase</fullName>
    </submittedName>
</protein>
<keyword evidence="2" id="KW-0012">Acyltransferase</keyword>
<evidence type="ECO:0000259" key="3">
    <source>
        <dbReference type="PROSITE" id="PS51186"/>
    </source>
</evidence>
<dbReference type="Gene3D" id="3.40.630.30">
    <property type="match status" value="1"/>
</dbReference>
<dbReference type="Pfam" id="PF00583">
    <property type="entry name" value="Acetyltransf_1"/>
    <property type="match status" value="1"/>
</dbReference>
<dbReference type="Proteomes" id="UP000094313">
    <property type="component" value="Chromosome"/>
</dbReference>
<gene>
    <name evidence="4" type="ORF">BFS30_22845</name>
</gene>
<feature type="domain" description="N-acetyltransferase" evidence="3">
    <location>
        <begin position="1"/>
        <end position="142"/>
    </location>
</feature>
<evidence type="ECO:0000313" key="5">
    <source>
        <dbReference type="Proteomes" id="UP000094313"/>
    </source>
</evidence>
<dbReference type="InterPro" id="IPR050832">
    <property type="entry name" value="Bact_Acetyltransf"/>
</dbReference>